<dbReference type="AlphaFoldDB" id="A0A8T1U259"/>
<sequence>MRGRIEACKLHAQPSCVQGDFTKTCISYQHLRLHYCQFRTESDNERHAQFNCSSAAESRPD</sequence>
<name>A0A8T1U259_9STRA</name>
<accession>A0A8T1U259</accession>
<organism evidence="1 2">
    <name type="scientific">Phytophthora cactorum</name>
    <dbReference type="NCBI Taxonomy" id="29920"/>
    <lineage>
        <taxon>Eukaryota</taxon>
        <taxon>Sar</taxon>
        <taxon>Stramenopiles</taxon>
        <taxon>Oomycota</taxon>
        <taxon>Peronosporomycetes</taxon>
        <taxon>Peronosporales</taxon>
        <taxon>Peronosporaceae</taxon>
        <taxon>Phytophthora</taxon>
    </lineage>
</organism>
<gene>
    <name evidence="1" type="ORF">JG687_00013332</name>
</gene>
<dbReference type="Proteomes" id="UP000688947">
    <property type="component" value="Unassembled WGS sequence"/>
</dbReference>
<evidence type="ECO:0000313" key="1">
    <source>
        <dbReference type="EMBL" id="KAG6951884.1"/>
    </source>
</evidence>
<reference evidence="1" key="1">
    <citation type="submission" date="2021-01" db="EMBL/GenBank/DDBJ databases">
        <title>Phytophthora aleatoria, a newly-described species from Pinus radiata is distinct from Phytophthora cactorum isolates based on comparative genomics.</title>
        <authorList>
            <person name="Mcdougal R."/>
            <person name="Panda P."/>
            <person name="Williams N."/>
            <person name="Studholme D.J."/>
        </authorList>
    </citation>
    <scope>NUCLEOTIDE SEQUENCE</scope>
    <source>
        <strain evidence="1">NZFS 3830</strain>
    </source>
</reference>
<protein>
    <submittedName>
        <fullName evidence="1">Uncharacterized protein</fullName>
    </submittedName>
</protein>
<proteinExistence type="predicted"/>
<comment type="caution">
    <text evidence="1">The sequence shown here is derived from an EMBL/GenBank/DDBJ whole genome shotgun (WGS) entry which is preliminary data.</text>
</comment>
<evidence type="ECO:0000313" key="2">
    <source>
        <dbReference type="Proteomes" id="UP000688947"/>
    </source>
</evidence>
<dbReference type="EMBL" id="JAENGZ010000969">
    <property type="protein sequence ID" value="KAG6951884.1"/>
    <property type="molecule type" value="Genomic_DNA"/>
</dbReference>